<accession>A0ABV6Z750</accession>
<keyword evidence="2" id="KW-0560">Oxidoreductase</keyword>
<dbReference type="PRINTS" id="PR00080">
    <property type="entry name" value="SDRFAMILY"/>
</dbReference>
<evidence type="ECO:0000256" key="1">
    <source>
        <dbReference type="ARBA" id="ARBA00006484"/>
    </source>
</evidence>
<dbReference type="SUPFAM" id="SSF51735">
    <property type="entry name" value="NAD(P)-binding Rossmann-fold domains"/>
    <property type="match status" value="1"/>
</dbReference>
<comment type="caution">
    <text evidence="2">The sequence shown here is derived from an EMBL/GenBank/DDBJ whole genome shotgun (WGS) entry which is preliminary data.</text>
</comment>
<dbReference type="PANTHER" id="PTHR42760">
    <property type="entry name" value="SHORT-CHAIN DEHYDROGENASES/REDUCTASES FAMILY MEMBER"/>
    <property type="match status" value="1"/>
</dbReference>
<proteinExistence type="inferred from homology"/>
<dbReference type="GO" id="GO:0016491">
    <property type="term" value="F:oxidoreductase activity"/>
    <property type="evidence" value="ECO:0007669"/>
    <property type="project" value="UniProtKB-KW"/>
</dbReference>
<dbReference type="InterPro" id="IPR002347">
    <property type="entry name" value="SDR_fam"/>
</dbReference>
<feature type="non-terminal residue" evidence="2">
    <location>
        <position position="1"/>
    </location>
</feature>
<dbReference type="PRINTS" id="PR00081">
    <property type="entry name" value="GDHRDH"/>
</dbReference>
<organism evidence="2 3">
    <name type="scientific">candidate division CSSED10-310 bacterium</name>
    <dbReference type="NCBI Taxonomy" id="2855610"/>
    <lineage>
        <taxon>Bacteria</taxon>
        <taxon>Bacteria division CSSED10-310</taxon>
    </lineage>
</organism>
<dbReference type="EC" id="1.1.1.-" evidence="2"/>
<reference evidence="2 3" key="1">
    <citation type="submission" date="2024-09" db="EMBL/GenBank/DDBJ databases">
        <title>Laminarin stimulates single cell rates of sulfate reduction while oxygen inhibits transcriptomic activity in coastal marine sediment.</title>
        <authorList>
            <person name="Lindsay M."/>
            <person name="Orcutt B."/>
            <person name="Emerson D."/>
            <person name="Stepanauskas R."/>
            <person name="D'Angelo T."/>
        </authorList>
    </citation>
    <scope>NUCLEOTIDE SEQUENCE [LARGE SCALE GENOMIC DNA]</scope>
    <source>
        <strain evidence="2">SAG AM-311-K15</strain>
    </source>
</reference>
<dbReference type="CDD" id="cd05233">
    <property type="entry name" value="SDR_c"/>
    <property type="match status" value="1"/>
</dbReference>
<protein>
    <submittedName>
        <fullName evidence="2">SDR family NAD(P)-dependent oxidoreductase</fullName>
        <ecNumber evidence="2">1.1.1.-</ecNumber>
    </submittedName>
</protein>
<dbReference type="Pfam" id="PF13561">
    <property type="entry name" value="adh_short_C2"/>
    <property type="match status" value="1"/>
</dbReference>
<keyword evidence="3" id="KW-1185">Reference proteome</keyword>
<dbReference type="Gene3D" id="3.40.50.720">
    <property type="entry name" value="NAD(P)-binding Rossmann-like Domain"/>
    <property type="match status" value="1"/>
</dbReference>
<name>A0ABV6Z750_UNCC1</name>
<dbReference type="Proteomes" id="UP001594351">
    <property type="component" value="Unassembled WGS sequence"/>
</dbReference>
<gene>
    <name evidence="2" type="ORF">ACFL27_28650</name>
</gene>
<comment type="similarity">
    <text evidence="1">Belongs to the short-chain dehydrogenases/reductases (SDR) family.</text>
</comment>
<dbReference type="EMBL" id="JBHPBY010000748">
    <property type="protein sequence ID" value="MFC1854173.1"/>
    <property type="molecule type" value="Genomic_DNA"/>
</dbReference>
<dbReference type="PANTHER" id="PTHR42760:SF135">
    <property type="entry name" value="BLL7886 PROTEIN"/>
    <property type="match status" value="1"/>
</dbReference>
<dbReference type="InterPro" id="IPR036291">
    <property type="entry name" value="NAD(P)-bd_dom_sf"/>
</dbReference>
<evidence type="ECO:0000313" key="3">
    <source>
        <dbReference type="Proteomes" id="UP001594351"/>
    </source>
</evidence>
<sequence length="188" mass="20929">SNINALDKLITTVKSEKLHIDVLINNAGITGEKKPFKDIHVKEWQKIYDTNVLGPSYLTKHIAQIMAESKICGSIIFITSIHQWTIRGLSSYSTSKAALGMLVKELALEYAQYKIRVNGIAPGWTEEDDSGNPLYHGATPLYQSSINPRYIGRAAVYLTSDYFSRFTTGSIIKIDAGLSLHNHLSLMK</sequence>
<evidence type="ECO:0000313" key="2">
    <source>
        <dbReference type="EMBL" id="MFC1854173.1"/>
    </source>
</evidence>